<dbReference type="RefSeq" id="WP_131762204.1">
    <property type="nucleotide sequence ID" value="NZ_CAACUY010000217.1"/>
</dbReference>
<reference evidence="3" key="1">
    <citation type="journal article" date="2019" name="Int. J. Syst. Evol. Microbiol.">
        <title>The Global Catalogue of Microorganisms (GCM) 10K type strain sequencing project: providing services to taxonomists for standard genome sequencing and annotation.</title>
        <authorList>
            <consortium name="The Broad Institute Genomics Platform"/>
            <consortium name="The Broad Institute Genome Sequencing Center for Infectious Disease"/>
            <person name="Wu L."/>
            <person name="Ma J."/>
        </authorList>
    </citation>
    <scope>NUCLEOTIDE SEQUENCE [LARGE SCALE GENOMIC DNA]</scope>
    <source>
        <strain evidence="3">JCM 9371</strain>
    </source>
</reference>
<dbReference type="Proteomes" id="UP001597063">
    <property type="component" value="Unassembled WGS sequence"/>
</dbReference>
<keyword evidence="3" id="KW-1185">Reference proteome</keyword>
<dbReference type="InterPro" id="IPR024344">
    <property type="entry name" value="MDMPI_metal-binding"/>
</dbReference>
<dbReference type="EMBL" id="JBHTGP010000018">
    <property type="protein sequence ID" value="MFD0690659.1"/>
    <property type="molecule type" value="Genomic_DNA"/>
</dbReference>
<dbReference type="Gene3D" id="1.20.120.450">
    <property type="entry name" value="dinb family like domain"/>
    <property type="match status" value="1"/>
</dbReference>
<feature type="domain" description="Mycothiol-dependent maleylpyruvate isomerase metal-binding" evidence="1">
    <location>
        <begin position="8"/>
        <end position="162"/>
    </location>
</feature>
<gene>
    <name evidence="2" type="ORF">ACFQZM_39650</name>
</gene>
<keyword evidence="2" id="KW-0413">Isomerase</keyword>
<dbReference type="NCBIfam" id="TIGR03083">
    <property type="entry name" value="maleylpyruvate isomerase family mycothiol-dependent enzyme"/>
    <property type="match status" value="1"/>
</dbReference>
<organism evidence="2 3">
    <name type="scientific">Actinomadura fibrosa</name>
    <dbReference type="NCBI Taxonomy" id="111802"/>
    <lineage>
        <taxon>Bacteria</taxon>
        <taxon>Bacillati</taxon>
        <taxon>Actinomycetota</taxon>
        <taxon>Actinomycetes</taxon>
        <taxon>Streptosporangiales</taxon>
        <taxon>Thermomonosporaceae</taxon>
        <taxon>Actinomadura</taxon>
    </lineage>
</organism>
<comment type="caution">
    <text evidence="2">The sequence shown here is derived from an EMBL/GenBank/DDBJ whole genome shotgun (WGS) entry which is preliminary data.</text>
</comment>
<dbReference type="InterPro" id="IPR034660">
    <property type="entry name" value="DinB/YfiT-like"/>
</dbReference>
<dbReference type="SUPFAM" id="SSF109854">
    <property type="entry name" value="DinB/YfiT-like putative metalloenzymes"/>
    <property type="match status" value="1"/>
</dbReference>
<evidence type="ECO:0000313" key="2">
    <source>
        <dbReference type="EMBL" id="MFD0690659.1"/>
    </source>
</evidence>
<protein>
    <submittedName>
        <fullName evidence="2">Maleylpyruvate isomerase family mycothiol-dependent enzyme</fullName>
    </submittedName>
</protein>
<evidence type="ECO:0000313" key="3">
    <source>
        <dbReference type="Proteomes" id="UP001597063"/>
    </source>
</evidence>
<dbReference type="Pfam" id="PF11716">
    <property type="entry name" value="MDMPI_N"/>
    <property type="match status" value="1"/>
</dbReference>
<proteinExistence type="predicted"/>
<evidence type="ECO:0000259" key="1">
    <source>
        <dbReference type="Pfam" id="PF11716"/>
    </source>
</evidence>
<dbReference type="GO" id="GO:0016853">
    <property type="term" value="F:isomerase activity"/>
    <property type="evidence" value="ECO:0007669"/>
    <property type="project" value="UniProtKB-KW"/>
</dbReference>
<name>A0ABW2XWZ9_9ACTN</name>
<sequence length="265" mass="27544">MADVFDDLDAEYRRLDAVLASLAPEQWSAESGAAGWTVADVVLHLAQAEEGIGVLAPAAGEAAGAGADTGVGIAAGASGGADGVFLSAADTMDGVAADMVAAERGTPPAEILARWREAAFATPGRLRAQPPGTRLPWVRTSLSPRTLATTRLAEHWAHGLDITVPLGIDHPDTARIRHIAWLGHRTLPYAFSLDGLPAVPVFCDLTGPDGDRWTFGDPAAATRITGSASEFCRVGARRLAPERTGLVAEGPQAADALRLLRNYAA</sequence>
<dbReference type="InterPro" id="IPR017517">
    <property type="entry name" value="Maleyloyr_isom"/>
</dbReference>
<accession>A0ABW2XWZ9</accession>